<evidence type="ECO:0000313" key="10">
    <source>
        <dbReference type="EMBL" id="KKA31050.1"/>
    </source>
</evidence>
<keyword evidence="6" id="KW-0804">Transcription</keyword>
<gene>
    <name evidence="10" type="ORF">TD95_002957</name>
</gene>
<dbReference type="GO" id="GO:0003735">
    <property type="term" value="F:structural constituent of ribosome"/>
    <property type="evidence" value="ECO:0007669"/>
    <property type="project" value="TreeGrafter"/>
</dbReference>
<dbReference type="GO" id="GO:0005739">
    <property type="term" value="C:mitochondrion"/>
    <property type="evidence" value="ECO:0007669"/>
    <property type="project" value="UniProtKB-SubCell"/>
</dbReference>
<dbReference type="GO" id="GO:1990904">
    <property type="term" value="C:ribonucleoprotein complex"/>
    <property type="evidence" value="ECO:0007669"/>
    <property type="project" value="UniProtKB-KW"/>
</dbReference>
<dbReference type="PANTHER" id="PTHR28184:SF1">
    <property type="entry name" value="LARGE RIBOSOMAL SUBUNIT PROTEIN ML67"/>
    <property type="match status" value="1"/>
</dbReference>
<evidence type="ECO:0000256" key="5">
    <source>
        <dbReference type="ARBA" id="ARBA00023128"/>
    </source>
</evidence>
<evidence type="ECO:0000256" key="1">
    <source>
        <dbReference type="ARBA" id="ARBA00004173"/>
    </source>
</evidence>
<feature type="compositionally biased region" description="Low complexity" evidence="9">
    <location>
        <begin position="238"/>
        <end position="264"/>
    </location>
</feature>
<feature type="region of interest" description="Disordered" evidence="9">
    <location>
        <begin position="216"/>
        <end position="277"/>
    </location>
</feature>
<proteinExistence type="inferred from homology"/>
<dbReference type="InterPro" id="IPR024629">
    <property type="entry name" value="Ribosomal_mL67"/>
</dbReference>
<protein>
    <recommendedName>
        <fullName evidence="8">Large ribosomal subunit protein mL67</fullName>
    </recommendedName>
</protein>
<dbReference type="OrthoDB" id="5333655at2759"/>
<evidence type="ECO:0000256" key="8">
    <source>
        <dbReference type="ARBA" id="ARBA00035185"/>
    </source>
</evidence>
<comment type="subcellular location">
    <subcellularLocation>
        <location evidence="1">Mitochondrion</location>
    </subcellularLocation>
</comment>
<evidence type="ECO:0000256" key="2">
    <source>
        <dbReference type="ARBA" id="ARBA00010741"/>
    </source>
</evidence>
<comment type="caution">
    <text evidence="10">The sequence shown here is derived from an EMBL/GenBank/DDBJ whole genome shotgun (WGS) entry which is preliminary data.</text>
</comment>
<sequence length="277" mass="30495">MNAAFTASRFSIGQLGLGVSRTSVRFGHTKPRWKLPRPDLAGHAPGHGEKIYIFTNIATDEIVYSHTKVLNVYKAFKQMPFAGKKNRPAKIRKDLWRQLAVVSFPEGLGVVGQSVFQRLREFRMRHFLEWSDDMYLKPNPDKPHLKQSRTRQERGRAIIAQKANSIADLAAVLAGAGAGTRMWLQTESGEKTLCPATVEWAQESDSNYAQEWTDNVSHTQMPKELKESPVEVGDVAEAEAGAEAGASSSAPAAEATETAPAAAEAEPKKKNMFSWGS</sequence>
<comment type="similarity">
    <text evidence="2">Belongs to the mitochondrion-specific ribosomal protein mL67 family.</text>
</comment>
<dbReference type="Pfam" id="PF12829">
    <property type="entry name" value="Mhr1"/>
    <property type="match status" value="1"/>
</dbReference>
<evidence type="ECO:0000256" key="6">
    <source>
        <dbReference type="ARBA" id="ARBA00023163"/>
    </source>
</evidence>
<evidence type="ECO:0000256" key="4">
    <source>
        <dbReference type="ARBA" id="ARBA00023015"/>
    </source>
</evidence>
<name>A0A0F4ZLD9_9PEZI</name>
<dbReference type="GO" id="GO:0003697">
    <property type="term" value="F:single-stranded DNA binding"/>
    <property type="evidence" value="ECO:0007669"/>
    <property type="project" value="InterPro"/>
</dbReference>
<keyword evidence="5" id="KW-0496">Mitochondrion</keyword>
<dbReference type="PANTHER" id="PTHR28184">
    <property type="entry name" value="MITOCHONDRIAL HOMOLOGOUS RECOMBINATION PROTEIN 1"/>
    <property type="match status" value="1"/>
</dbReference>
<reference evidence="10 11" key="1">
    <citation type="submission" date="2015-03" db="EMBL/GenBank/DDBJ databases">
        <authorList>
            <person name="Radwan O."/>
            <person name="Al-Naeli F.A."/>
            <person name="Rendon G.A."/>
            <person name="Fields C."/>
        </authorList>
    </citation>
    <scope>NUCLEOTIDE SEQUENCE [LARGE SCALE GENOMIC DNA]</scope>
    <source>
        <strain evidence="10">CR-DP1</strain>
    </source>
</reference>
<organism evidence="10 11">
    <name type="scientific">Thielaviopsis punctulata</name>
    <dbReference type="NCBI Taxonomy" id="72032"/>
    <lineage>
        <taxon>Eukaryota</taxon>
        <taxon>Fungi</taxon>
        <taxon>Dikarya</taxon>
        <taxon>Ascomycota</taxon>
        <taxon>Pezizomycotina</taxon>
        <taxon>Sordariomycetes</taxon>
        <taxon>Hypocreomycetidae</taxon>
        <taxon>Microascales</taxon>
        <taxon>Ceratocystidaceae</taxon>
        <taxon>Thielaviopsis</taxon>
    </lineage>
</organism>
<evidence type="ECO:0000256" key="7">
    <source>
        <dbReference type="ARBA" id="ARBA00023274"/>
    </source>
</evidence>
<dbReference type="AlphaFoldDB" id="A0A0F4ZLD9"/>
<keyword evidence="7" id="KW-0687">Ribonucleoprotein</keyword>
<evidence type="ECO:0000256" key="9">
    <source>
        <dbReference type="SAM" id="MobiDB-lite"/>
    </source>
</evidence>
<dbReference type="GO" id="GO:0000150">
    <property type="term" value="F:DNA strand exchange activity"/>
    <property type="evidence" value="ECO:0007669"/>
    <property type="project" value="InterPro"/>
</dbReference>
<accession>A0A0F4ZLD9</accession>
<evidence type="ECO:0000313" key="11">
    <source>
        <dbReference type="Proteomes" id="UP000033483"/>
    </source>
</evidence>
<dbReference type="Proteomes" id="UP000033483">
    <property type="component" value="Unassembled WGS sequence"/>
</dbReference>
<keyword evidence="4" id="KW-0805">Transcription regulation</keyword>
<keyword evidence="3" id="KW-0689">Ribosomal protein</keyword>
<keyword evidence="11" id="KW-1185">Reference proteome</keyword>
<dbReference type="GO" id="GO:0005840">
    <property type="term" value="C:ribosome"/>
    <property type="evidence" value="ECO:0007669"/>
    <property type="project" value="UniProtKB-KW"/>
</dbReference>
<dbReference type="EMBL" id="LAEV01000102">
    <property type="protein sequence ID" value="KKA31050.1"/>
    <property type="molecule type" value="Genomic_DNA"/>
</dbReference>
<evidence type="ECO:0000256" key="3">
    <source>
        <dbReference type="ARBA" id="ARBA00022980"/>
    </source>
</evidence>